<dbReference type="Gene3D" id="2.10.60.10">
    <property type="entry name" value="CD59"/>
    <property type="match status" value="1"/>
</dbReference>
<protein>
    <recommendedName>
        <fullName evidence="10">MAC-inhibitory protein</fullName>
    </recommendedName>
    <alternativeName>
        <fullName evidence="11">Membrane attack complex inhibition factor</fullName>
    </alternativeName>
    <alternativeName>
        <fullName evidence="9">Protectin</fullName>
    </alternativeName>
</protein>
<evidence type="ECO:0000256" key="3">
    <source>
        <dbReference type="ARBA" id="ARBA00022622"/>
    </source>
</evidence>
<dbReference type="InterPro" id="IPR056949">
    <property type="entry name" value="CD59"/>
</dbReference>
<organism evidence="14 15">
    <name type="scientific">Fukomys damarensis</name>
    <name type="common">Damaraland mole rat</name>
    <name type="synonym">Cryptomys damarensis</name>
    <dbReference type="NCBI Taxonomy" id="885580"/>
    <lineage>
        <taxon>Eukaryota</taxon>
        <taxon>Metazoa</taxon>
        <taxon>Chordata</taxon>
        <taxon>Craniata</taxon>
        <taxon>Vertebrata</taxon>
        <taxon>Euteleostomi</taxon>
        <taxon>Mammalia</taxon>
        <taxon>Eutheria</taxon>
        <taxon>Euarchontoglires</taxon>
        <taxon>Glires</taxon>
        <taxon>Rodentia</taxon>
        <taxon>Hystricomorpha</taxon>
        <taxon>Bathyergidae</taxon>
        <taxon>Fukomys</taxon>
    </lineage>
</organism>
<sequence length="129" mass="14465">MRSQGGVTLLRLLLILAALCCTGFSLKCYECLKKTATCSETKLCTPNLDACLIAQSGDRVYRQCWRDADCHLRFLKERLDENKVLYRCCQKNLCNAELDDTEEDGAAALSGKTVLLVTPFLTSVWNLCF</sequence>
<keyword evidence="5" id="KW-0472">Membrane</keyword>
<keyword evidence="6" id="KW-1015">Disulfide bond</keyword>
<dbReference type="GO" id="GO:0005886">
    <property type="term" value="C:plasma membrane"/>
    <property type="evidence" value="ECO:0007669"/>
    <property type="project" value="UniProtKB-SubCell"/>
</dbReference>
<evidence type="ECO:0000256" key="7">
    <source>
        <dbReference type="ARBA" id="ARBA00023180"/>
    </source>
</evidence>
<evidence type="ECO:0000256" key="12">
    <source>
        <dbReference type="SAM" id="SignalP"/>
    </source>
</evidence>
<dbReference type="SMART" id="SM00134">
    <property type="entry name" value="LU"/>
    <property type="match status" value="1"/>
</dbReference>
<evidence type="ECO:0000313" key="15">
    <source>
        <dbReference type="Proteomes" id="UP000028990"/>
    </source>
</evidence>
<dbReference type="eggNOG" id="ENOG502SA4P">
    <property type="taxonomic scope" value="Eukaryota"/>
</dbReference>
<dbReference type="InterPro" id="IPR045860">
    <property type="entry name" value="Snake_toxin-like_sf"/>
</dbReference>
<keyword evidence="3" id="KW-0336">GPI-anchor</keyword>
<keyword evidence="7" id="KW-0325">Glycoprotein</keyword>
<evidence type="ECO:0000256" key="5">
    <source>
        <dbReference type="ARBA" id="ARBA00023136"/>
    </source>
</evidence>
<dbReference type="Proteomes" id="UP000028990">
    <property type="component" value="Unassembled WGS sequence"/>
</dbReference>
<dbReference type="EMBL" id="KN124869">
    <property type="protein sequence ID" value="KFO19935.1"/>
    <property type="molecule type" value="Genomic_DNA"/>
</dbReference>
<dbReference type="SUPFAM" id="SSF57302">
    <property type="entry name" value="Snake toxin-like"/>
    <property type="match status" value="1"/>
</dbReference>
<keyword evidence="4 12" id="KW-0732">Signal</keyword>
<dbReference type="GO" id="GO:0001848">
    <property type="term" value="F:complement binding"/>
    <property type="evidence" value="ECO:0007669"/>
    <property type="project" value="TreeGrafter"/>
</dbReference>
<feature type="domain" description="UPAR/Ly6" evidence="13">
    <location>
        <begin position="26"/>
        <end position="109"/>
    </location>
</feature>
<evidence type="ECO:0000256" key="8">
    <source>
        <dbReference type="ARBA" id="ARBA00023288"/>
    </source>
</evidence>
<evidence type="ECO:0000256" key="4">
    <source>
        <dbReference type="ARBA" id="ARBA00022729"/>
    </source>
</evidence>
<feature type="signal peptide" evidence="12">
    <location>
        <begin position="1"/>
        <end position="25"/>
    </location>
</feature>
<dbReference type="CDD" id="cd23554">
    <property type="entry name" value="TFP_LU_ECD_CD59"/>
    <property type="match status" value="1"/>
</dbReference>
<feature type="chain" id="PRO_5001870982" description="MAC-inhibitory protein" evidence="12">
    <location>
        <begin position="26"/>
        <end position="129"/>
    </location>
</feature>
<dbReference type="Pfam" id="PF25152">
    <property type="entry name" value="CD59"/>
    <property type="match status" value="1"/>
</dbReference>
<evidence type="ECO:0000313" key="14">
    <source>
        <dbReference type="EMBL" id="KFO19935.1"/>
    </source>
</evidence>
<dbReference type="InterPro" id="IPR016054">
    <property type="entry name" value="LY6_UPA_recep-like"/>
</dbReference>
<evidence type="ECO:0000256" key="10">
    <source>
        <dbReference type="ARBA" id="ARBA00031590"/>
    </source>
</evidence>
<dbReference type="GO" id="GO:0098552">
    <property type="term" value="C:side of membrane"/>
    <property type="evidence" value="ECO:0007669"/>
    <property type="project" value="UniProtKB-KW"/>
</dbReference>
<evidence type="ECO:0000256" key="11">
    <source>
        <dbReference type="ARBA" id="ARBA00031867"/>
    </source>
</evidence>
<evidence type="ECO:0000259" key="13">
    <source>
        <dbReference type="SMART" id="SM00134"/>
    </source>
</evidence>
<reference evidence="14 15" key="1">
    <citation type="submission" date="2013-11" db="EMBL/GenBank/DDBJ databases">
        <title>The Damaraland mole rat (Fukomys damarensis) genome and evolution of African mole rats.</title>
        <authorList>
            <person name="Gladyshev V.N."/>
            <person name="Fang X."/>
        </authorList>
    </citation>
    <scope>NUCLEOTIDE SEQUENCE [LARGE SCALE GENOMIC DNA]</scope>
    <source>
        <tissue evidence="14">Liver</tissue>
    </source>
</reference>
<keyword evidence="8" id="KW-0449">Lipoprotein</keyword>
<evidence type="ECO:0000256" key="1">
    <source>
        <dbReference type="ARBA" id="ARBA00004609"/>
    </source>
</evidence>
<dbReference type="OrthoDB" id="10011411at2759"/>
<evidence type="ECO:0000256" key="2">
    <source>
        <dbReference type="ARBA" id="ARBA00011481"/>
    </source>
</evidence>
<dbReference type="STRING" id="885580.ENSFDAP00000007238"/>
<evidence type="ECO:0000256" key="9">
    <source>
        <dbReference type="ARBA" id="ARBA00029920"/>
    </source>
</evidence>
<keyword evidence="15" id="KW-1185">Reference proteome</keyword>
<dbReference type="AlphaFoldDB" id="A0A091CRE2"/>
<dbReference type="PANTHER" id="PTHR10036:SF24">
    <property type="entry name" value="CD59 GLYCOPROTEIN"/>
    <property type="match status" value="1"/>
</dbReference>
<dbReference type="GO" id="GO:0001971">
    <property type="term" value="P:negative regulation of activation of membrane attack complex"/>
    <property type="evidence" value="ECO:0007669"/>
    <property type="project" value="TreeGrafter"/>
</dbReference>
<gene>
    <name evidence="14" type="ORF">H920_18772</name>
</gene>
<name>A0A091CRE2_FUKDA</name>
<comment type="subcellular location">
    <subcellularLocation>
        <location evidence="1">Cell membrane</location>
        <topology evidence="1">Lipid-anchor</topology>
        <topology evidence="1">GPI-anchor</topology>
    </subcellularLocation>
</comment>
<evidence type="ECO:0000256" key="6">
    <source>
        <dbReference type="ARBA" id="ARBA00023157"/>
    </source>
</evidence>
<comment type="subunit">
    <text evidence="2">Interacts with T-cell surface antigen CD2.</text>
</comment>
<proteinExistence type="predicted"/>
<dbReference type="OMA" id="CEYSRLA"/>
<dbReference type="PANTHER" id="PTHR10036">
    <property type="entry name" value="CD59 GLYCOPROTEIN"/>
    <property type="match status" value="1"/>
</dbReference>
<accession>A0A091CRE2</accession>